<keyword evidence="2" id="KW-1185">Reference proteome</keyword>
<dbReference type="EMBL" id="OX336137">
    <property type="protein sequence ID" value="CAI2719645.1"/>
    <property type="molecule type" value="Genomic_DNA"/>
</dbReference>
<name>A0ABN8W0X0_9BACT</name>
<protein>
    <submittedName>
        <fullName evidence="1">Uncharacterized protein</fullName>
    </submittedName>
</protein>
<gene>
    <name evidence="1" type="ORF">NSPWAT_2789</name>
</gene>
<organism evidence="1 2">
    <name type="scientific">Nitrospina watsonii</name>
    <dbReference type="NCBI Taxonomy" id="1323948"/>
    <lineage>
        <taxon>Bacteria</taxon>
        <taxon>Pseudomonadati</taxon>
        <taxon>Nitrospinota/Tectimicrobiota group</taxon>
        <taxon>Nitrospinota</taxon>
        <taxon>Nitrospinia</taxon>
        <taxon>Nitrospinales</taxon>
        <taxon>Nitrospinaceae</taxon>
        <taxon>Nitrospina</taxon>
    </lineage>
</organism>
<evidence type="ECO:0000313" key="2">
    <source>
        <dbReference type="Proteomes" id="UP001157733"/>
    </source>
</evidence>
<accession>A0ABN8W0X0</accession>
<reference evidence="1 2" key="1">
    <citation type="submission" date="2022-09" db="EMBL/GenBank/DDBJ databases">
        <authorList>
            <person name="Kop L."/>
        </authorList>
    </citation>
    <scope>NUCLEOTIDE SEQUENCE [LARGE SCALE GENOMIC DNA]</scope>
    <source>
        <strain evidence="1 2">347</strain>
    </source>
</reference>
<proteinExistence type="predicted"/>
<evidence type="ECO:0000313" key="1">
    <source>
        <dbReference type="EMBL" id="CAI2719645.1"/>
    </source>
</evidence>
<sequence length="145" mass="16423">MKKIQALTQFVTRNLNMQLLIALSQSPESSSRSQSPYALGYIFGFVSGGFDSFQLRQKGDQFDVLIDVYEHVFEMEGADYLNQSLHLNWNDAFRQGNQCGWEEMKRLLHRKESAIGLVRYLIHGEVTTAMNPDMSAHNAALAYAG</sequence>
<dbReference type="Proteomes" id="UP001157733">
    <property type="component" value="Chromosome"/>
</dbReference>
<dbReference type="RefSeq" id="WP_282012463.1">
    <property type="nucleotide sequence ID" value="NZ_OX336137.1"/>
</dbReference>